<gene>
    <name evidence="1" type="ORF">L1049_016907</name>
</gene>
<reference evidence="1 2" key="1">
    <citation type="journal article" date="2024" name="Plant J.">
        <title>Genome sequences and population genomics reveal climatic adaptation and genomic divergence between two closely related sweetgum species.</title>
        <authorList>
            <person name="Xu W.Q."/>
            <person name="Ren C.Q."/>
            <person name="Zhang X.Y."/>
            <person name="Comes H.P."/>
            <person name="Liu X.H."/>
            <person name="Li Y.G."/>
            <person name="Kettle C.J."/>
            <person name="Jalonen R."/>
            <person name="Gaisberger H."/>
            <person name="Ma Y.Z."/>
            <person name="Qiu Y.X."/>
        </authorList>
    </citation>
    <scope>NUCLEOTIDE SEQUENCE [LARGE SCALE GENOMIC DNA]</scope>
    <source>
        <strain evidence="1">Hangzhou</strain>
    </source>
</reference>
<sequence>MRKKKGKLGWMGIKLDLEKAYDRLEWPFIRTVMAQFGFDKKFIDWIIICIESASFSILLDGISRDASVNDS</sequence>
<protein>
    <recommendedName>
        <fullName evidence="3">Reverse transcriptase</fullName>
    </recommendedName>
</protein>
<keyword evidence="2" id="KW-1185">Reference proteome</keyword>
<proteinExistence type="predicted"/>
<dbReference type="AlphaFoldDB" id="A0AAP0S084"/>
<dbReference type="EMBL" id="JBBPBK010000003">
    <property type="protein sequence ID" value="KAK9288450.1"/>
    <property type="molecule type" value="Genomic_DNA"/>
</dbReference>
<evidence type="ECO:0008006" key="3">
    <source>
        <dbReference type="Google" id="ProtNLM"/>
    </source>
</evidence>
<accession>A0AAP0S084</accession>
<evidence type="ECO:0000313" key="1">
    <source>
        <dbReference type="EMBL" id="KAK9288450.1"/>
    </source>
</evidence>
<dbReference type="Proteomes" id="UP001415857">
    <property type="component" value="Unassembled WGS sequence"/>
</dbReference>
<comment type="caution">
    <text evidence="1">The sequence shown here is derived from an EMBL/GenBank/DDBJ whole genome shotgun (WGS) entry which is preliminary data.</text>
</comment>
<organism evidence="1 2">
    <name type="scientific">Liquidambar formosana</name>
    <name type="common">Formosan gum</name>
    <dbReference type="NCBI Taxonomy" id="63359"/>
    <lineage>
        <taxon>Eukaryota</taxon>
        <taxon>Viridiplantae</taxon>
        <taxon>Streptophyta</taxon>
        <taxon>Embryophyta</taxon>
        <taxon>Tracheophyta</taxon>
        <taxon>Spermatophyta</taxon>
        <taxon>Magnoliopsida</taxon>
        <taxon>eudicotyledons</taxon>
        <taxon>Gunneridae</taxon>
        <taxon>Pentapetalae</taxon>
        <taxon>Saxifragales</taxon>
        <taxon>Altingiaceae</taxon>
        <taxon>Liquidambar</taxon>
    </lineage>
</organism>
<evidence type="ECO:0000313" key="2">
    <source>
        <dbReference type="Proteomes" id="UP001415857"/>
    </source>
</evidence>
<name>A0AAP0S084_LIQFO</name>